<comment type="caution">
    <text evidence="3">The sequence shown here is derived from an EMBL/GenBank/DDBJ whole genome shotgun (WGS) entry which is preliminary data.</text>
</comment>
<evidence type="ECO:0000256" key="1">
    <source>
        <dbReference type="SAM" id="MobiDB-lite"/>
    </source>
</evidence>
<feature type="transmembrane region" description="Helical" evidence="2">
    <location>
        <begin position="89"/>
        <end position="109"/>
    </location>
</feature>
<dbReference type="AlphaFoldDB" id="A0A9W8CAW3"/>
<proteinExistence type="predicted"/>
<keyword evidence="2" id="KW-0472">Membrane</keyword>
<accession>A0A9W8CAW3</accession>
<feature type="transmembrane region" description="Helical" evidence="2">
    <location>
        <begin position="57"/>
        <end position="77"/>
    </location>
</feature>
<dbReference type="Proteomes" id="UP001059041">
    <property type="component" value="Linkage Group LG2"/>
</dbReference>
<name>A0A9W8CAW3_TRIRA</name>
<evidence type="ECO:0000313" key="4">
    <source>
        <dbReference type="Proteomes" id="UP001059041"/>
    </source>
</evidence>
<dbReference type="EMBL" id="JAFHDT010000002">
    <property type="protein sequence ID" value="KAI7813460.1"/>
    <property type="molecule type" value="Genomic_DNA"/>
</dbReference>
<keyword evidence="2 3" id="KW-0812">Transmembrane</keyword>
<dbReference type="PANTHER" id="PTHR31020">
    <property type="entry name" value="TRANSMEMBRANE PROTEIN 174"/>
    <property type="match status" value="1"/>
</dbReference>
<keyword evidence="4" id="KW-1185">Reference proteome</keyword>
<sequence length="262" mass="28214">MESRNHWINPPGPSDAVASFCNSISNFDRSPSNVPVTPSRVPSCTDSLVSDGDKAGATLLFSGAFLTLIGMTLTAMGWTKYNVNQSYEWTQLLGPILLSVGGMFVLISVCKFRMLSCQSCKQNDGERTSDTDPLPPHSGPSFVFTGLNQPITFHRATVVQYIPPPYGSLIQDQSLGTADGLHSGHQPLAVTVNPPPQYYSVYPMENLAFISGEYDNTAVEQKESRNPSSSGEEEEGKVNTADSASSPPAYEDIFATSSCDSL</sequence>
<protein>
    <submittedName>
        <fullName evidence="3">Transmembrane protein 174</fullName>
    </submittedName>
</protein>
<feature type="region of interest" description="Disordered" evidence="1">
    <location>
        <begin position="218"/>
        <end position="262"/>
    </location>
</feature>
<evidence type="ECO:0000313" key="3">
    <source>
        <dbReference type="EMBL" id="KAI7813460.1"/>
    </source>
</evidence>
<dbReference type="InterPro" id="IPR027835">
    <property type="entry name" value="TMEM174"/>
</dbReference>
<reference evidence="3" key="1">
    <citation type="submission" date="2021-02" db="EMBL/GenBank/DDBJ databases">
        <title>Comparative genomics reveals that relaxation of natural selection precedes convergent phenotypic evolution of cavefish.</title>
        <authorList>
            <person name="Peng Z."/>
        </authorList>
    </citation>
    <scope>NUCLEOTIDE SEQUENCE</scope>
    <source>
        <tissue evidence="3">Muscle</tissue>
    </source>
</reference>
<organism evidence="3 4">
    <name type="scientific">Triplophysa rosa</name>
    <name type="common">Cave loach</name>
    <dbReference type="NCBI Taxonomy" id="992332"/>
    <lineage>
        <taxon>Eukaryota</taxon>
        <taxon>Metazoa</taxon>
        <taxon>Chordata</taxon>
        <taxon>Craniata</taxon>
        <taxon>Vertebrata</taxon>
        <taxon>Euteleostomi</taxon>
        <taxon>Actinopterygii</taxon>
        <taxon>Neopterygii</taxon>
        <taxon>Teleostei</taxon>
        <taxon>Ostariophysi</taxon>
        <taxon>Cypriniformes</taxon>
        <taxon>Nemacheilidae</taxon>
        <taxon>Triplophysa</taxon>
    </lineage>
</organism>
<dbReference type="PANTHER" id="PTHR31020:SF1">
    <property type="entry name" value="TRANSMEMBRANE PROTEIN 174"/>
    <property type="match status" value="1"/>
</dbReference>
<keyword evidence="2" id="KW-1133">Transmembrane helix</keyword>
<gene>
    <name evidence="3" type="ORF">IRJ41_017899</name>
</gene>
<dbReference type="Pfam" id="PF15029">
    <property type="entry name" value="TMEM174"/>
    <property type="match status" value="1"/>
</dbReference>
<evidence type="ECO:0000256" key="2">
    <source>
        <dbReference type="SAM" id="Phobius"/>
    </source>
</evidence>